<name>A0A1I1ZI53_9RHOB</name>
<dbReference type="OrthoDB" id="9790331at2"/>
<feature type="domain" description="Pyridoxamine 5'-phosphate oxidase N-terminal" evidence="1">
    <location>
        <begin position="30"/>
        <end position="149"/>
    </location>
</feature>
<dbReference type="SUPFAM" id="SSF50475">
    <property type="entry name" value="FMN-binding split barrel"/>
    <property type="match status" value="1"/>
</dbReference>
<dbReference type="InterPro" id="IPR012349">
    <property type="entry name" value="Split_barrel_FMN-bd"/>
</dbReference>
<dbReference type="RefSeq" id="WP_149756504.1">
    <property type="nucleotide sequence ID" value="NZ_FOMS01000008.1"/>
</dbReference>
<dbReference type="PANTHER" id="PTHR42815">
    <property type="entry name" value="FAD-BINDING, PUTATIVE (AFU_ORTHOLOGUE AFUA_6G07600)-RELATED"/>
    <property type="match status" value="1"/>
</dbReference>
<dbReference type="Pfam" id="PF01243">
    <property type="entry name" value="PNPOx_N"/>
    <property type="match status" value="1"/>
</dbReference>
<dbReference type="Proteomes" id="UP000325289">
    <property type="component" value="Unassembled WGS sequence"/>
</dbReference>
<protein>
    <recommendedName>
        <fullName evidence="1">Pyridoxamine 5'-phosphate oxidase N-terminal domain-containing protein</fullName>
    </recommendedName>
</protein>
<dbReference type="InterPro" id="IPR024029">
    <property type="entry name" value="Pyridox_Oxase_FMN-dep"/>
</dbReference>
<accession>A0A1I1ZI53</accession>
<proteinExistence type="predicted"/>
<dbReference type="AlphaFoldDB" id="A0A1I1ZI53"/>
<gene>
    <name evidence="2" type="ORF">SAMN04515678_108156</name>
</gene>
<reference evidence="2 3" key="1">
    <citation type="submission" date="2016-10" db="EMBL/GenBank/DDBJ databases">
        <authorList>
            <person name="Varghese N."/>
            <person name="Submissions S."/>
        </authorList>
    </citation>
    <scope>NUCLEOTIDE SEQUENCE [LARGE SCALE GENOMIC DNA]</scope>
    <source>
        <strain evidence="3">YIM D21,KCTC 23444,ACCC 10710</strain>
    </source>
</reference>
<sequence length="200" mass="21805">MRKIDTIDGLEALYGPAASRSLTKVMPHITPLYRRWIEASRFCVLTSVGPGGTDGSPRGDDGPVAEVADERTILMPDWRGNNRLDTLRNIVADGRLSLMFMVPGSTNVVRVNGTAYLTDDAEARARFAKGDAQPTTVIVTGVAEVYFQCAKAVMRAGLWDRDDAHLVPSAGDFVKEAASGDFDARAYDADYPAYAAERMW</sequence>
<dbReference type="EMBL" id="FOMS01000008">
    <property type="protein sequence ID" value="SFE31524.1"/>
    <property type="molecule type" value="Genomic_DNA"/>
</dbReference>
<dbReference type="PANTHER" id="PTHR42815:SF2">
    <property type="entry name" value="FAD-BINDING, PUTATIVE (AFU_ORTHOLOGUE AFUA_6G07600)-RELATED"/>
    <property type="match status" value="1"/>
</dbReference>
<dbReference type="NCBIfam" id="TIGR04025">
    <property type="entry name" value="PPOX_FMN_DR2398"/>
    <property type="match status" value="1"/>
</dbReference>
<dbReference type="Gene3D" id="2.30.110.10">
    <property type="entry name" value="Electron Transport, Fmn-binding Protein, Chain A"/>
    <property type="match status" value="1"/>
</dbReference>
<evidence type="ECO:0000313" key="2">
    <source>
        <dbReference type="EMBL" id="SFE31524.1"/>
    </source>
</evidence>
<evidence type="ECO:0000259" key="1">
    <source>
        <dbReference type="Pfam" id="PF01243"/>
    </source>
</evidence>
<dbReference type="InterPro" id="IPR011576">
    <property type="entry name" value="Pyridox_Oxase_N"/>
</dbReference>
<organism evidence="2 3">
    <name type="scientific">Roseivivax sediminis</name>
    <dbReference type="NCBI Taxonomy" id="936889"/>
    <lineage>
        <taxon>Bacteria</taxon>
        <taxon>Pseudomonadati</taxon>
        <taxon>Pseudomonadota</taxon>
        <taxon>Alphaproteobacteria</taxon>
        <taxon>Rhodobacterales</taxon>
        <taxon>Roseobacteraceae</taxon>
        <taxon>Roseivivax</taxon>
    </lineage>
</organism>
<evidence type="ECO:0000313" key="3">
    <source>
        <dbReference type="Proteomes" id="UP000325289"/>
    </source>
</evidence>
<keyword evidence="3" id="KW-1185">Reference proteome</keyword>